<comment type="caution">
    <text evidence="2">The sequence shown here is derived from an EMBL/GenBank/DDBJ whole genome shotgun (WGS) entry which is preliminary data.</text>
</comment>
<dbReference type="EMBL" id="BLIP01000001">
    <property type="protein sequence ID" value="GFE19923.1"/>
    <property type="molecule type" value="Genomic_DNA"/>
</dbReference>
<evidence type="ECO:0000313" key="2">
    <source>
        <dbReference type="EMBL" id="GFE19923.1"/>
    </source>
</evidence>
<protein>
    <submittedName>
        <fullName evidence="2">Uncharacterized protein</fullName>
    </submittedName>
</protein>
<feature type="region of interest" description="Disordered" evidence="1">
    <location>
        <begin position="41"/>
        <end position="67"/>
    </location>
</feature>
<proteinExistence type="predicted"/>
<accession>A0A640T862</accession>
<name>A0A640T862_STRNI</name>
<dbReference type="Proteomes" id="UP000429552">
    <property type="component" value="Unassembled WGS sequence"/>
</dbReference>
<feature type="compositionally biased region" description="Basic residues" evidence="1">
    <location>
        <begin position="43"/>
        <end position="56"/>
    </location>
</feature>
<sequence length="123" mass="13622">MRGRIFGYTPGRGPRPARSAAAVPLLKNRASHATVVQIAERVKKSHEHRAKSKIRATRNSEEAPSKESTVLLLARGLAPRLTHPVGWQEILPTASPFPQSRQENLTLVSATRMLCLRQGRGQR</sequence>
<evidence type="ECO:0000256" key="1">
    <source>
        <dbReference type="SAM" id="MobiDB-lite"/>
    </source>
</evidence>
<dbReference type="AlphaFoldDB" id="A0A640T862"/>
<gene>
    <name evidence="2" type="ORF">Sliba_03760</name>
</gene>
<organism evidence="2 3">
    <name type="scientific">Streptomyces nigrescens</name>
    <dbReference type="NCBI Taxonomy" id="1920"/>
    <lineage>
        <taxon>Bacteria</taxon>
        <taxon>Bacillati</taxon>
        <taxon>Actinomycetota</taxon>
        <taxon>Actinomycetes</taxon>
        <taxon>Kitasatosporales</taxon>
        <taxon>Streptomycetaceae</taxon>
        <taxon>Streptomyces</taxon>
    </lineage>
</organism>
<evidence type="ECO:0000313" key="3">
    <source>
        <dbReference type="Proteomes" id="UP000429552"/>
    </source>
</evidence>
<reference evidence="2 3" key="1">
    <citation type="submission" date="2019-12" db="EMBL/GenBank/DDBJ databases">
        <title>Whole genome shotgun sequence of Streptomyces libani subsp. libani NBRC 13452.</title>
        <authorList>
            <person name="Ichikawa N."/>
            <person name="Kimura A."/>
            <person name="Kitahashi Y."/>
            <person name="Komaki H."/>
            <person name="Tamura T."/>
        </authorList>
    </citation>
    <scope>NUCLEOTIDE SEQUENCE [LARGE SCALE GENOMIC DNA]</scope>
    <source>
        <strain evidence="2 3">NBRC 13452</strain>
    </source>
</reference>